<dbReference type="GO" id="GO:0005886">
    <property type="term" value="C:plasma membrane"/>
    <property type="evidence" value="ECO:0007669"/>
    <property type="project" value="UniProtKB-SubCell"/>
</dbReference>
<sequence>MYLRSHHVHQKYLRVFRLQSVIIGTGNVVELNLYDSDLNGPLRSNSSLFRLQHLQSLNLGYNNISGLLPESIGNLKYLRDLDLQYCSLFGNIPSSLGNLSHLTSLHLSDNDFTGELPDSMGHLNKLTELYIGQAKLNGKFPHVLFNLSSLTFIDLSNNQIKGTLPSNMSSLSKLETFAISGNSFSGTVPSSLFMIPSLTELYLGRNHFSGHLEIGNISSQSNLRTLYIGENNFIGPIPGFISKLVKLGHLSLSFWNTGGAIVDYSIFSFLKSLSVLDLSGIHLNISSTLHLPSPMEALILSSCNIAEFPKFIQNQTSLVHLDISANQIKGQIPEWLGRLSDLSYVNIAQNFFTGELAMLPDSIKYFIGSDNQFSGEIPRSICKLDLTYLTLSNNNFSGTIPRCFKNFNSSLEILHLRNNSLSGVIPEEIISDSLISLNVGLNWLSGKLPKSLINCTLLEFLNVEGNKINDRFPFWLSSLSDLQILVLRSNEFYGPISSPGDSLSFPKLRIFDISENSCTGVLPSEYFAGWSAMSSVIAIFDSDLGPGLSRNEYHRSVFVTNKGLNMELVGSVFSIYKTIDVSGNKFEGRIPESIALLKGLIVLDMSNNAFTGHIPSSLSNLTNLNSLDLSQNRLSGQIPSELGKLTFLSWMNFSYNELEGPIPQATQIQSQNISSFTGNPGLHGFPLQETSVQEEETTKQEQDEEKEEEDQVMSWIAAAIAYGPGFFCGLTISHILTSYRRDLFMKILHWFT</sequence>
<evidence type="ECO:0000256" key="13">
    <source>
        <dbReference type="SAM" id="MobiDB-lite"/>
    </source>
</evidence>
<keyword evidence="8" id="KW-0677">Repeat</keyword>
<evidence type="ECO:0000259" key="15">
    <source>
        <dbReference type="Pfam" id="PF23598"/>
    </source>
</evidence>
<gene>
    <name evidence="16" type="ORF">CARUB_v10007059mg</name>
</gene>
<evidence type="ECO:0000256" key="3">
    <source>
        <dbReference type="ARBA" id="ARBA00022475"/>
    </source>
</evidence>
<evidence type="ECO:0000256" key="11">
    <source>
        <dbReference type="ARBA" id="ARBA00023170"/>
    </source>
</evidence>
<dbReference type="InterPro" id="IPR003591">
    <property type="entry name" value="Leu-rich_rpt_typical-subtyp"/>
</dbReference>
<accession>R0F9A0</accession>
<evidence type="ECO:0000256" key="5">
    <source>
        <dbReference type="ARBA" id="ARBA00022614"/>
    </source>
</evidence>
<evidence type="ECO:0000313" key="16">
    <source>
        <dbReference type="EMBL" id="EOA18507.1"/>
    </source>
</evidence>
<reference evidence="17" key="1">
    <citation type="journal article" date="2013" name="Nat. Genet.">
        <title>The Capsella rubella genome and the genomic consequences of rapid mating system evolution.</title>
        <authorList>
            <person name="Slotte T."/>
            <person name="Hazzouri K.M."/>
            <person name="Agren J.A."/>
            <person name="Koenig D."/>
            <person name="Maumus F."/>
            <person name="Guo Y.L."/>
            <person name="Steige K."/>
            <person name="Platts A.E."/>
            <person name="Escobar J.S."/>
            <person name="Newman L.K."/>
            <person name="Wang W."/>
            <person name="Mandakova T."/>
            <person name="Vello E."/>
            <person name="Smith L.M."/>
            <person name="Henz S.R."/>
            <person name="Steffen J."/>
            <person name="Takuno S."/>
            <person name="Brandvain Y."/>
            <person name="Coop G."/>
            <person name="Andolfatto P."/>
            <person name="Hu T.T."/>
            <person name="Blanchette M."/>
            <person name="Clark R.M."/>
            <person name="Quesneville H."/>
            <person name="Nordborg M."/>
            <person name="Gaut B.S."/>
            <person name="Lysak M.A."/>
            <person name="Jenkins J."/>
            <person name="Grimwood J."/>
            <person name="Chapman J."/>
            <person name="Prochnik S."/>
            <person name="Shu S."/>
            <person name="Rokhsar D."/>
            <person name="Schmutz J."/>
            <person name="Weigel D."/>
            <person name="Wright S.I."/>
        </authorList>
    </citation>
    <scope>NUCLEOTIDE SEQUENCE [LARGE SCALE GENOMIC DNA]</scope>
    <source>
        <strain evidence="17">cv. Monte Gargano</strain>
    </source>
</reference>
<feature type="domain" description="Disease resistance R13L4/SHOC-2-like LRR" evidence="15">
    <location>
        <begin position="144"/>
        <end position="351"/>
    </location>
</feature>
<dbReference type="Gene3D" id="3.80.10.10">
    <property type="entry name" value="Ribonuclease Inhibitor"/>
    <property type="match status" value="3"/>
</dbReference>
<dbReference type="Pfam" id="PF00560">
    <property type="entry name" value="LRR_1"/>
    <property type="match status" value="5"/>
</dbReference>
<evidence type="ECO:0000256" key="9">
    <source>
        <dbReference type="ARBA" id="ARBA00022989"/>
    </source>
</evidence>
<keyword evidence="5" id="KW-0433">Leucine-rich repeat</keyword>
<feature type="region of interest" description="Disordered" evidence="13">
    <location>
        <begin position="684"/>
        <end position="710"/>
    </location>
</feature>
<dbReference type="SUPFAM" id="SSF52058">
    <property type="entry name" value="L domain-like"/>
    <property type="match status" value="3"/>
</dbReference>
<dbReference type="InterPro" id="IPR055414">
    <property type="entry name" value="LRR_R13L4/SHOC2-like"/>
</dbReference>
<dbReference type="PRINTS" id="PR00019">
    <property type="entry name" value="LEURICHRPT"/>
</dbReference>
<keyword evidence="10 14" id="KW-0472">Membrane</keyword>
<keyword evidence="7" id="KW-0732">Signal</keyword>
<name>R0F9A0_9BRAS</name>
<dbReference type="PANTHER" id="PTHR27004">
    <property type="entry name" value="RECEPTOR-LIKE PROTEIN 12 ISOFORM X1"/>
    <property type="match status" value="1"/>
</dbReference>
<dbReference type="FunFam" id="3.80.10.10:FF:000722">
    <property type="entry name" value="Leucine-rich repeat receptor-like protein kinase"/>
    <property type="match status" value="1"/>
</dbReference>
<dbReference type="STRING" id="81985.R0F9A0"/>
<evidence type="ECO:0000256" key="6">
    <source>
        <dbReference type="ARBA" id="ARBA00022692"/>
    </source>
</evidence>
<evidence type="ECO:0000256" key="10">
    <source>
        <dbReference type="ARBA" id="ARBA00023136"/>
    </source>
</evidence>
<dbReference type="Proteomes" id="UP000029121">
    <property type="component" value="Unassembled WGS sequence"/>
</dbReference>
<dbReference type="InterPro" id="IPR032675">
    <property type="entry name" value="LRR_dom_sf"/>
</dbReference>
<evidence type="ECO:0000313" key="17">
    <source>
        <dbReference type="Proteomes" id="UP000029121"/>
    </source>
</evidence>
<dbReference type="AlphaFoldDB" id="R0F9A0"/>
<evidence type="ECO:0000256" key="7">
    <source>
        <dbReference type="ARBA" id="ARBA00022729"/>
    </source>
</evidence>
<keyword evidence="3" id="KW-1003">Cell membrane</keyword>
<dbReference type="Pfam" id="PF23598">
    <property type="entry name" value="LRR_14"/>
    <property type="match status" value="1"/>
</dbReference>
<evidence type="ECO:0000256" key="12">
    <source>
        <dbReference type="ARBA" id="ARBA00023180"/>
    </source>
</evidence>
<evidence type="ECO:0000256" key="8">
    <source>
        <dbReference type="ARBA" id="ARBA00022737"/>
    </source>
</evidence>
<keyword evidence="4" id="KW-0597">Phosphoprotein</keyword>
<organism evidence="16 17">
    <name type="scientific">Capsella rubella</name>
    <dbReference type="NCBI Taxonomy" id="81985"/>
    <lineage>
        <taxon>Eukaryota</taxon>
        <taxon>Viridiplantae</taxon>
        <taxon>Streptophyta</taxon>
        <taxon>Embryophyta</taxon>
        <taxon>Tracheophyta</taxon>
        <taxon>Spermatophyta</taxon>
        <taxon>Magnoliopsida</taxon>
        <taxon>eudicotyledons</taxon>
        <taxon>Gunneridae</taxon>
        <taxon>Pentapetalae</taxon>
        <taxon>rosids</taxon>
        <taxon>malvids</taxon>
        <taxon>Brassicales</taxon>
        <taxon>Brassicaceae</taxon>
        <taxon>Camelineae</taxon>
        <taxon>Capsella</taxon>
    </lineage>
</organism>
<dbReference type="eggNOG" id="KOG0619">
    <property type="taxonomic scope" value="Eukaryota"/>
</dbReference>
<proteinExistence type="inferred from homology"/>
<dbReference type="InterPro" id="IPR001611">
    <property type="entry name" value="Leu-rich_rpt"/>
</dbReference>
<evidence type="ECO:0000256" key="2">
    <source>
        <dbReference type="ARBA" id="ARBA00009592"/>
    </source>
</evidence>
<protein>
    <recommendedName>
        <fullName evidence="15">Disease resistance R13L4/SHOC-2-like LRR domain-containing protein</fullName>
    </recommendedName>
</protein>
<keyword evidence="17" id="KW-1185">Reference proteome</keyword>
<evidence type="ECO:0000256" key="14">
    <source>
        <dbReference type="SAM" id="Phobius"/>
    </source>
</evidence>
<dbReference type="PANTHER" id="PTHR27004:SF361">
    <property type="entry name" value="RECEPTOR-LIKE PROTEIN 47-RELATED"/>
    <property type="match status" value="1"/>
</dbReference>
<evidence type="ECO:0000256" key="1">
    <source>
        <dbReference type="ARBA" id="ARBA00004251"/>
    </source>
</evidence>
<dbReference type="Pfam" id="PF13855">
    <property type="entry name" value="LRR_8"/>
    <property type="match status" value="1"/>
</dbReference>
<dbReference type="EMBL" id="KB870811">
    <property type="protein sequence ID" value="EOA18507.1"/>
    <property type="molecule type" value="Genomic_DNA"/>
</dbReference>
<comment type="subcellular location">
    <subcellularLocation>
        <location evidence="1">Cell membrane</location>
        <topology evidence="1">Single-pass type I membrane protein</topology>
    </subcellularLocation>
</comment>
<dbReference type="SMART" id="SM00369">
    <property type="entry name" value="LRR_TYP"/>
    <property type="match status" value="6"/>
</dbReference>
<feature type="transmembrane region" description="Helical" evidence="14">
    <location>
        <begin position="712"/>
        <end position="736"/>
    </location>
</feature>
<keyword evidence="12" id="KW-0325">Glycoprotein</keyword>
<keyword evidence="9 14" id="KW-1133">Transmembrane helix</keyword>
<keyword evidence="6 14" id="KW-0812">Transmembrane</keyword>
<evidence type="ECO:0000256" key="4">
    <source>
        <dbReference type="ARBA" id="ARBA00022553"/>
    </source>
</evidence>
<comment type="similarity">
    <text evidence="2">Belongs to the RLP family.</text>
</comment>
<keyword evidence="11" id="KW-0675">Receptor</keyword>
<dbReference type="FunFam" id="3.80.10.10:FF:000095">
    <property type="entry name" value="LRR receptor-like serine/threonine-protein kinase GSO1"/>
    <property type="match status" value="2"/>
</dbReference>